<reference evidence="3" key="1">
    <citation type="journal article" date="2019" name="Sci. Rep.">
        <title>Draft genome of Tanacetum cinerariifolium, the natural source of mosquito coil.</title>
        <authorList>
            <person name="Yamashiro T."/>
            <person name="Shiraishi A."/>
            <person name="Satake H."/>
            <person name="Nakayama K."/>
        </authorList>
    </citation>
    <scope>NUCLEOTIDE SEQUENCE</scope>
</reference>
<feature type="coiled-coil region" evidence="1">
    <location>
        <begin position="465"/>
        <end position="499"/>
    </location>
</feature>
<protein>
    <recommendedName>
        <fullName evidence="4">Transposase (Putative), gypsy type</fullName>
    </recommendedName>
</protein>
<sequence>MTYSTNNRLIELNSYSTHLGSGPTRQSILAATKPRDKLAATQMFQDAHMSCTNSSNETIFCTDKRKALALSWGRTPRLSSDVKRSPFIAICFFRDVSLCQLDPFPKSTEFNADDYAVLVAHPAPFRKFPEPFLCLIGISQIDLFAFIQVADLTKVKVKEREGAEREARLLDSTVGRVVPLLPFAPARAKSEMEASVGRLLDECGSADQNMAAERPKRPRKKRQAGTDADGSSYPLKKLKGDYGASSEVAIYGKSPSALREFLASSLLNVEVDVAVVPTLPIVTSSVSATPEHESGASVDSITGLNIRTIGASERFIISLDSSHHPSTQASEAEGDSIIRSDVVPLVMTEAVVTSLAVNIPLIPETGVKVTFPVHASLFQDSDFTETVLNDSLLDDYDVSHEFVDHLALPALFSHIHEMDYHHLFTEFNKQADLLKVKDAEIESLKAQLLLKEIKTAKAVHRRAQVSAFEATKKKHASEIDALKQKNVAFENEKGSLNGKVVELQSSVSTKDLELKELNDVVSSPRSKKDGLVDQVLSYERSKEHIEELQDAQMNIINDKVPKLDADLLKMALHLKEKFYPHLLNTISGRRWLLTHGLSLQLSTSIDHGKVGMSLEDVVAYNPSMEADYNFALQRLQEVDFPLLAELQFHMDESTTDVMDLLHLKGPLADAPGMNELQPNIKQLKLPIHRPEDQVILGETFLLVALDVTYSRVERIMENVTAQWSALISVWTPLVDPLSVENLVGAAGTSDSMLVSAATTTALSVTFSFASIVLPITIKDYEIIGTDGLEDDQGSGQGEAASFPNRVEFEKEELDTTPECNLPS</sequence>
<comment type="caution">
    <text evidence="3">The sequence shown here is derived from an EMBL/GenBank/DDBJ whole genome shotgun (WGS) entry which is preliminary data.</text>
</comment>
<gene>
    <name evidence="3" type="ORF">Tci_065573</name>
</gene>
<proteinExistence type="predicted"/>
<accession>A0A6L2P9H8</accession>
<organism evidence="3">
    <name type="scientific">Tanacetum cinerariifolium</name>
    <name type="common">Dalmatian daisy</name>
    <name type="synonym">Chrysanthemum cinerariifolium</name>
    <dbReference type="NCBI Taxonomy" id="118510"/>
    <lineage>
        <taxon>Eukaryota</taxon>
        <taxon>Viridiplantae</taxon>
        <taxon>Streptophyta</taxon>
        <taxon>Embryophyta</taxon>
        <taxon>Tracheophyta</taxon>
        <taxon>Spermatophyta</taxon>
        <taxon>Magnoliopsida</taxon>
        <taxon>eudicotyledons</taxon>
        <taxon>Gunneridae</taxon>
        <taxon>Pentapetalae</taxon>
        <taxon>asterids</taxon>
        <taxon>campanulids</taxon>
        <taxon>Asterales</taxon>
        <taxon>Asteraceae</taxon>
        <taxon>Asteroideae</taxon>
        <taxon>Anthemideae</taxon>
        <taxon>Anthemidinae</taxon>
        <taxon>Tanacetum</taxon>
    </lineage>
</organism>
<feature type="region of interest" description="Disordered" evidence="2">
    <location>
        <begin position="208"/>
        <end position="233"/>
    </location>
</feature>
<keyword evidence="1" id="KW-0175">Coiled coil</keyword>
<feature type="region of interest" description="Disordered" evidence="2">
    <location>
        <begin position="788"/>
        <end position="823"/>
    </location>
</feature>
<dbReference type="EMBL" id="BKCJ010010890">
    <property type="protein sequence ID" value="GEU93595.1"/>
    <property type="molecule type" value="Genomic_DNA"/>
</dbReference>
<evidence type="ECO:0000256" key="2">
    <source>
        <dbReference type="SAM" id="MobiDB-lite"/>
    </source>
</evidence>
<evidence type="ECO:0000313" key="3">
    <source>
        <dbReference type="EMBL" id="GEU93595.1"/>
    </source>
</evidence>
<evidence type="ECO:0008006" key="4">
    <source>
        <dbReference type="Google" id="ProtNLM"/>
    </source>
</evidence>
<name>A0A6L2P9H8_TANCI</name>
<evidence type="ECO:0000256" key="1">
    <source>
        <dbReference type="SAM" id="Coils"/>
    </source>
</evidence>
<dbReference type="AlphaFoldDB" id="A0A6L2P9H8"/>